<dbReference type="Proteomes" id="UP000039865">
    <property type="component" value="Unassembled WGS sequence"/>
</dbReference>
<keyword evidence="6" id="KW-1185">Reference proteome</keyword>
<dbReference type="EMBL" id="CCKQ01004015">
    <property type="protein sequence ID" value="CDW75151.1"/>
    <property type="molecule type" value="Genomic_DNA"/>
</dbReference>
<dbReference type="InParanoid" id="A0A077ZYW5"/>
<evidence type="ECO:0000256" key="2">
    <source>
        <dbReference type="ARBA" id="ARBA00012369"/>
    </source>
</evidence>
<evidence type="ECO:0000256" key="3">
    <source>
        <dbReference type="ARBA" id="ARBA00022801"/>
    </source>
</evidence>
<proteinExistence type="inferred from homology"/>
<dbReference type="PANTHER" id="PTHR16320">
    <property type="entry name" value="SPHINGOMYELINASE FAMILY MEMBER"/>
    <property type="match status" value="1"/>
</dbReference>
<dbReference type="Gene3D" id="3.60.10.10">
    <property type="entry name" value="Endonuclease/exonuclease/phosphatase"/>
    <property type="match status" value="1"/>
</dbReference>
<dbReference type="GO" id="GO:0005576">
    <property type="term" value="C:extracellular region"/>
    <property type="evidence" value="ECO:0007669"/>
    <property type="project" value="InterPro"/>
</dbReference>
<organism evidence="5 6">
    <name type="scientific">Stylonychia lemnae</name>
    <name type="common">Ciliate</name>
    <dbReference type="NCBI Taxonomy" id="5949"/>
    <lineage>
        <taxon>Eukaryota</taxon>
        <taxon>Sar</taxon>
        <taxon>Alveolata</taxon>
        <taxon>Ciliophora</taxon>
        <taxon>Intramacronucleata</taxon>
        <taxon>Spirotrichea</taxon>
        <taxon>Stichotrichia</taxon>
        <taxon>Sporadotrichida</taxon>
        <taxon>Oxytrichidae</taxon>
        <taxon>Stylonychinae</taxon>
        <taxon>Stylonychia</taxon>
    </lineage>
</organism>
<feature type="domain" description="Endonuclease/exonuclease/phosphatase" evidence="4">
    <location>
        <begin position="14"/>
        <end position="181"/>
    </location>
</feature>
<evidence type="ECO:0000313" key="5">
    <source>
        <dbReference type="EMBL" id="CDW75151.1"/>
    </source>
</evidence>
<name>A0A077ZYW5_STYLE</name>
<reference evidence="5 6" key="1">
    <citation type="submission" date="2014-06" db="EMBL/GenBank/DDBJ databases">
        <authorList>
            <person name="Swart Estienne"/>
        </authorList>
    </citation>
    <scope>NUCLEOTIDE SEQUENCE [LARGE SCALE GENOMIC DNA]</scope>
    <source>
        <strain evidence="5 6">130c</strain>
    </source>
</reference>
<dbReference type="GO" id="GO:0004767">
    <property type="term" value="F:sphingomyelin phosphodiesterase activity"/>
    <property type="evidence" value="ECO:0007669"/>
    <property type="project" value="UniProtKB-EC"/>
</dbReference>
<dbReference type="InterPro" id="IPR005135">
    <property type="entry name" value="Endo/exonuclease/phosphatase"/>
</dbReference>
<dbReference type="OrthoDB" id="40902at2759"/>
<evidence type="ECO:0000256" key="1">
    <source>
        <dbReference type="ARBA" id="ARBA00006335"/>
    </source>
</evidence>
<dbReference type="PANTHER" id="PTHR16320:SF1">
    <property type="entry name" value="SPHINGOMYELINASE DDB_G0288017"/>
    <property type="match status" value="1"/>
</dbReference>
<dbReference type="Pfam" id="PF03372">
    <property type="entry name" value="Exo_endo_phos"/>
    <property type="match status" value="1"/>
</dbReference>
<dbReference type="InterPro" id="IPR017766">
    <property type="entry name" value="Sphingomyelinase/PLipase_C"/>
</dbReference>
<dbReference type="CDD" id="cd09078">
    <property type="entry name" value="nSMase"/>
    <property type="match status" value="1"/>
</dbReference>
<dbReference type="GO" id="GO:0005737">
    <property type="term" value="C:cytoplasm"/>
    <property type="evidence" value="ECO:0007669"/>
    <property type="project" value="TreeGrafter"/>
</dbReference>
<protein>
    <recommendedName>
        <fullName evidence="2">sphingomyelin phosphodiesterase</fullName>
        <ecNumber evidence="2">3.1.4.12</ecNumber>
    </recommendedName>
</protein>
<dbReference type="OMA" id="IFNTHTQ"/>
<evidence type="ECO:0000259" key="4">
    <source>
        <dbReference type="Pfam" id="PF03372"/>
    </source>
</evidence>
<dbReference type="SUPFAM" id="SSF56219">
    <property type="entry name" value="DNase I-like"/>
    <property type="match status" value="1"/>
</dbReference>
<accession>A0A077ZYW5</accession>
<evidence type="ECO:0000313" key="6">
    <source>
        <dbReference type="Proteomes" id="UP000039865"/>
    </source>
</evidence>
<keyword evidence="3" id="KW-0378">Hydrolase</keyword>
<dbReference type="EC" id="3.1.4.12" evidence="2"/>
<sequence>MYMRPPPVKTNESDHKDARLEEFVKQLDNYDIICCQEVFYTLNSRKQRLITYAQKAGFMYHTVSDPPSFFSGYATDGGLIILSRFPIVESSFGPFPYGVLSDSLSYKGVLYAKILVAQDRALHIFNTHTQASYYGVDLDNFLATFETRYFQLKCARKFLEEKTQNAHENDLIIFAGDFNANGQKDNVKAKEFREQVKHRPQFDELLDELENEYGAMIEILSGHGQDEIVDCVKLACNGESPITYGDVETDYQGNIIALETVLTDAEDLKTTQSLDYIFQFKRKAQQDRLNLRIKEFHQKNILLLDNSKEEDEKSKQITEQKTRENSAFNSAEVKAFLGPRLEIKVESTIVEKFFVEGHKFTQLSDHYGISTELEVL</sequence>
<dbReference type="AlphaFoldDB" id="A0A077ZYW5"/>
<gene>
    <name evidence="5" type="primary">Contig7106.g7595</name>
    <name evidence="5" type="ORF">STYLEM_4138</name>
</gene>
<comment type="similarity">
    <text evidence="1">Belongs to the neutral sphingomyelinase family.</text>
</comment>
<dbReference type="InterPro" id="IPR038772">
    <property type="entry name" value="Sph/SMPD2-like"/>
</dbReference>
<dbReference type="InterPro" id="IPR036691">
    <property type="entry name" value="Endo/exonu/phosph_ase_sf"/>
</dbReference>